<protein>
    <submittedName>
        <fullName evidence="8">TspO/MBR family protein</fullName>
    </submittedName>
</protein>
<feature type="chain" id="PRO_5045746215" evidence="7">
    <location>
        <begin position="19"/>
        <end position="157"/>
    </location>
</feature>
<organism evidence="8 9">
    <name type="scientific">Flaviaesturariibacter amylovorans</name>
    <dbReference type="NCBI Taxonomy" id="1084520"/>
    <lineage>
        <taxon>Bacteria</taxon>
        <taxon>Pseudomonadati</taxon>
        <taxon>Bacteroidota</taxon>
        <taxon>Chitinophagia</taxon>
        <taxon>Chitinophagales</taxon>
        <taxon>Chitinophagaceae</taxon>
        <taxon>Flaviaestuariibacter</taxon>
    </lineage>
</organism>
<accession>A0ABP8GQJ5</accession>
<dbReference type="PANTHER" id="PTHR10057:SF0">
    <property type="entry name" value="TRANSLOCATOR PROTEIN"/>
    <property type="match status" value="1"/>
</dbReference>
<evidence type="ECO:0000256" key="7">
    <source>
        <dbReference type="SAM" id="SignalP"/>
    </source>
</evidence>
<keyword evidence="7" id="KW-0732">Signal</keyword>
<evidence type="ECO:0000256" key="5">
    <source>
        <dbReference type="ARBA" id="ARBA00023136"/>
    </source>
</evidence>
<comment type="caution">
    <text evidence="8">The sequence shown here is derived from an EMBL/GenBank/DDBJ whole genome shotgun (WGS) entry which is preliminary data.</text>
</comment>
<keyword evidence="3 6" id="KW-0812">Transmembrane</keyword>
<comment type="similarity">
    <text evidence="2">Belongs to the TspO/BZRP family.</text>
</comment>
<dbReference type="Pfam" id="PF03073">
    <property type="entry name" value="TspO_MBR"/>
    <property type="match status" value="1"/>
</dbReference>
<evidence type="ECO:0000313" key="9">
    <source>
        <dbReference type="Proteomes" id="UP001501725"/>
    </source>
</evidence>
<dbReference type="Gene3D" id="1.20.1260.100">
    <property type="entry name" value="TspO/MBR protein"/>
    <property type="match status" value="1"/>
</dbReference>
<dbReference type="RefSeq" id="WP_345255192.1">
    <property type="nucleotide sequence ID" value="NZ_BAABGY010000007.1"/>
</dbReference>
<evidence type="ECO:0000256" key="4">
    <source>
        <dbReference type="ARBA" id="ARBA00022989"/>
    </source>
</evidence>
<feature type="transmembrane region" description="Helical" evidence="6">
    <location>
        <begin position="46"/>
        <end position="67"/>
    </location>
</feature>
<dbReference type="Proteomes" id="UP001501725">
    <property type="component" value="Unassembled WGS sequence"/>
</dbReference>
<dbReference type="CDD" id="cd15904">
    <property type="entry name" value="TSPO_MBR"/>
    <property type="match status" value="1"/>
</dbReference>
<reference evidence="9" key="1">
    <citation type="journal article" date="2019" name="Int. J. Syst. Evol. Microbiol.">
        <title>The Global Catalogue of Microorganisms (GCM) 10K type strain sequencing project: providing services to taxonomists for standard genome sequencing and annotation.</title>
        <authorList>
            <consortium name="The Broad Institute Genomics Platform"/>
            <consortium name="The Broad Institute Genome Sequencing Center for Infectious Disease"/>
            <person name="Wu L."/>
            <person name="Ma J."/>
        </authorList>
    </citation>
    <scope>NUCLEOTIDE SEQUENCE [LARGE SCALE GENOMIC DNA]</scope>
    <source>
        <strain evidence="9">JCM 17919</strain>
    </source>
</reference>
<sequence length="157" mass="18224">MKNGWKLLISLVVPQAVAAAGAYFTVTGTGSWYQEIRRPSWNPPNWVFGPVWTLLYVLMGISLFLVWKNARNTSLKRTGILLWSVQLFFNFCWSLLFFRAHMIGTALVDLALLWLFLLLTIYVFSRMQKTAAWLLLPYIAWVTFAGFLNYAIYLMNR</sequence>
<gene>
    <name evidence="8" type="ORF">GCM10023184_17880</name>
</gene>
<feature type="transmembrane region" description="Helical" evidence="6">
    <location>
        <begin position="131"/>
        <end position="153"/>
    </location>
</feature>
<name>A0ABP8GQJ5_9BACT</name>
<evidence type="ECO:0000256" key="3">
    <source>
        <dbReference type="ARBA" id="ARBA00022692"/>
    </source>
</evidence>
<dbReference type="PIRSF" id="PIRSF005859">
    <property type="entry name" value="PBR"/>
    <property type="match status" value="1"/>
</dbReference>
<dbReference type="InterPro" id="IPR038330">
    <property type="entry name" value="TspO/MBR-related_sf"/>
</dbReference>
<dbReference type="EMBL" id="BAABGY010000007">
    <property type="protein sequence ID" value="GAA4328152.1"/>
    <property type="molecule type" value="Genomic_DNA"/>
</dbReference>
<evidence type="ECO:0000256" key="6">
    <source>
        <dbReference type="SAM" id="Phobius"/>
    </source>
</evidence>
<feature type="transmembrane region" description="Helical" evidence="6">
    <location>
        <begin position="102"/>
        <end position="124"/>
    </location>
</feature>
<dbReference type="InterPro" id="IPR004307">
    <property type="entry name" value="TspO_MBR"/>
</dbReference>
<dbReference type="PANTHER" id="PTHR10057">
    <property type="entry name" value="PERIPHERAL-TYPE BENZODIAZEPINE RECEPTOR"/>
    <property type="match status" value="1"/>
</dbReference>
<feature type="transmembrane region" description="Helical" evidence="6">
    <location>
        <begin position="79"/>
        <end position="96"/>
    </location>
</feature>
<feature type="signal peptide" evidence="7">
    <location>
        <begin position="1"/>
        <end position="18"/>
    </location>
</feature>
<keyword evidence="4 6" id="KW-1133">Transmembrane helix</keyword>
<evidence type="ECO:0000256" key="1">
    <source>
        <dbReference type="ARBA" id="ARBA00004141"/>
    </source>
</evidence>
<keyword evidence="5 6" id="KW-0472">Membrane</keyword>
<evidence type="ECO:0000256" key="2">
    <source>
        <dbReference type="ARBA" id="ARBA00007524"/>
    </source>
</evidence>
<evidence type="ECO:0000313" key="8">
    <source>
        <dbReference type="EMBL" id="GAA4328152.1"/>
    </source>
</evidence>
<proteinExistence type="inferred from homology"/>
<comment type="subcellular location">
    <subcellularLocation>
        <location evidence="1">Membrane</location>
        <topology evidence="1">Multi-pass membrane protein</topology>
    </subcellularLocation>
</comment>
<keyword evidence="9" id="KW-1185">Reference proteome</keyword>